<proteinExistence type="predicted"/>
<feature type="domain" description="INO80 complex subunit F" evidence="4">
    <location>
        <begin position="84"/>
        <end position="129"/>
    </location>
</feature>
<dbReference type="GO" id="GO:0097190">
    <property type="term" value="P:apoptotic signaling pathway"/>
    <property type="evidence" value="ECO:0007669"/>
    <property type="project" value="TreeGrafter"/>
</dbReference>
<accession>A0A3S2PWE2</accession>
<dbReference type="InterPro" id="IPR033555">
    <property type="entry name" value="TFPT"/>
</dbReference>
<dbReference type="PANTHER" id="PTHR35084">
    <property type="entry name" value="TCF3 FUSION PARTNER"/>
    <property type="match status" value="1"/>
</dbReference>
<keyword evidence="2" id="KW-0539">Nucleus</keyword>
<dbReference type="Pfam" id="PF24245">
    <property type="entry name" value="INO80F"/>
    <property type="match status" value="1"/>
</dbReference>
<gene>
    <name evidence="5" type="ORF">OJAV_G00160430</name>
</gene>
<protein>
    <recommendedName>
        <fullName evidence="4">INO80 complex subunit F domain-containing protein</fullName>
    </recommendedName>
</protein>
<evidence type="ECO:0000259" key="4">
    <source>
        <dbReference type="Pfam" id="PF24245"/>
    </source>
</evidence>
<dbReference type="GO" id="GO:0031011">
    <property type="term" value="C:Ino80 complex"/>
    <property type="evidence" value="ECO:0007669"/>
    <property type="project" value="TreeGrafter"/>
</dbReference>
<dbReference type="GO" id="GO:0043065">
    <property type="term" value="P:positive regulation of apoptotic process"/>
    <property type="evidence" value="ECO:0007669"/>
    <property type="project" value="TreeGrafter"/>
</dbReference>
<sequence length="218" mass="24253">MRVAPIGSEETVKVPGCTTEDNLMMEDFSGLALPPLFGGGHILEAELEPGGVELGSGEVELDTGGNELIDNTAQEDEERRALDKRKYLALNRKCKEIEQVNQKILGRLHLVQRITRRLKKERWFLMKTLDAHGDDYRNAQLTILLEDESGTQLDPDVGAEEEKFNGVSTAESHGAGPRKKRHRIQPQEKDKDQQIEPEISGFAEAPFGEMPSPASLSH</sequence>
<keyword evidence="6" id="KW-1185">Reference proteome</keyword>
<organism evidence="5 6">
    <name type="scientific">Oryzias javanicus</name>
    <name type="common">Javanese ricefish</name>
    <name type="synonym">Aplocheilus javanicus</name>
    <dbReference type="NCBI Taxonomy" id="123683"/>
    <lineage>
        <taxon>Eukaryota</taxon>
        <taxon>Metazoa</taxon>
        <taxon>Chordata</taxon>
        <taxon>Craniata</taxon>
        <taxon>Vertebrata</taxon>
        <taxon>Euteleostomi</taxon>
        <taxon>Actinopterygii</taxon>
        <taxon>Neopterygii</taxon>
        <taxon>Teleostei</taxon>
        <taxon>Neoteleostei</taxon>
        <taxon>Acanthomorphata</taxon>
        <taxon>Ovalentaria</taxon>
        <taxon>Atherinomorphae</taxon>
        <taxon>Beloniformes</taxon>
        <taxon>Adrianichthyidae</taxon>
        <taxon>Oryziinae</taxon>
        <taxon>Oryzias</taxon>
    </lineage>
</organism>
<evidence type="ECO:0000256" key="3">
    <source>
        <dbReference type="SAM" id="MobiDB-lite"/>
    </source>
</evidence>
<evidence type="ECO:0000256" key="2">
    <source>
        <dbReference type="ARBA" id="ARBA00023242"/>
    </source>
</evidence>
<dbReference type="EMBL" id="CM012452">
    <property type="protein sequence ID" value="RVE62871.1"/>
    <property type="molecule type" value="Genomic_DNA"/>
</dbReference>
<dbReference type="GO" id="GO:0003677">
    <property type="term" value="F:DNA binding"/>
    <property type="evidence" value="ECO:0007669"/>
    <property type="project" value="TreeGrafter"/>
</dbReference>
<dbReference type="OrthoDB" id="10070927at2759"/>
<feature type="compositionally biased region" description="Basic and acidic residues" evidence="3">
    <location>
        <begin position="185"/>
        <end position="194"/>
    </location>
</feature>
<dbReference type="InterPro" id="IPR056513">
    <property type="entry name" value="INO80F"/>
</dbReference>
<dbReference type="Proteomes" id="UP000283210">
    <property type="component" value="Chromosome 16"/>
</dbReference>
<feature type="region of interest" description="Disordered" evidence="3">
    <location>
        <begin position="163"/>
        <end position="218"/>
    </location>
</feature>
<evidence type="ECO:0000256" key="1">
    <source>
        <dbReference type="ARBA" id="ARBA00004123"/>
    </source>
</evidence>
<evidence type="ECO:0000313" key="5">
    <source>
        <dbReference type="EMBL" id="RVE62871.1"/>
    </source>
</evidence>
<dbReference type="AlphaFoldDB" id="A0A3S2PWE2"/>
<dbReference type="PANTHER" id="PTHR35084:SF1">
    <property type="entry name" value="TCF3 FUSION PARTNER"/>
    <property type="match status" value="1"/>
</dbReference>
<evidence type="ECO:0000313" key="6">
    <source>
        <dbReference type="Proteomes" id="UP000283210"/>
    </source>
</evidence>
<reference evidence="5 6" key="1">
    <citation type="submission" date="2018-11" db="EMBL/GenBank/DDBJ databases">
        <authorList>
            <person name="Lopez-Roques C."/>
            <person name="Donnadieu C."/>
            <person name="Bouchez O."/>
            <person name="Klopp C."/>
            <person name="Cabau C."/>
            <person name="Zahm M."/>
        </authorList>
    </citation>
    <scope>NUCLEOTIDE SEQUENCE [LARGE SCALE GENOMIC DNA]</scope>
    <source>
        <strain evidence="5">RS831</strain>
        <tissue evidence="5">Whole body</tissue>
    </source>
</reference>
<name>A0A3S2PWE2_ORYJA</name>
<reference evidence="5 6" key="2">
    <citation type="submission" date="2019-01" db="EMBL/GenBank/DDBJ databases">
        <title>A chromosome length genome reference of the Java medaka (oryzias javanicus).</title>
        <authorList>
            <person name="Herpin A."/>
            <person name="Takehana Y."/>
            <person name="Naruse K."/>
            <person name="Ansai S."/>
            <person name="Kawaguchi M."/>
        </authorList>
    </citation>
    <scope>NUCLEOTIDE SEQUENCE [LARGE SCALE GENOMIC DNA]</scope>
    <source>
        <strain evidence="5">RS831</strain>
        <tissue evidence="5">Whole body</tissue>
    </source>
</reference>
<comment type="subcellular location">
    <subcellularLocation>
        <location evidence="1">Nucleus</location>
    </subcellularLocation>
</comment>